<keyword evidence="2" id="KW-0812">Transmembrane</keyword>
<dbReference type="EMBL" id="AJWJ01000558">
    <property type="protein sequence ID" value="KAF2070003.1"/>
    <property type="molecule type" value="Genomic_DNA"/>
</dbReference>
<evidence type="ECO:0000313" key="3">
    <source>
        <dbReference type="EMBL" id="KAF2070003.1"/>
    </source>
</evidence>
<protein>
    <recommendedName>
        <fullName evidence="5">Transmembrane protein</fullName>
    </recommendedName>
</protein>
<evidence type="ECO:0000256" key="2">
    <source>
        <dbReference type="SAM" id="Phobius"/>
    </source>
</evidence>
<evidence type="ECO:0008006" key="5">
    <source>
        <dbReference type="Google" id="ProtNLM"/>
    </source>
</evidence>
<keyword evidence="4" id="KW-1185">Reference proteome</keyword>
<accession>A0A8J4UX37</accession>
<feature type="compositionally biased region" description="Polar residues" evidence="1">
    <location>
        <begin position="1"/>
        <end position="12"/>
    </location>
</feature>
<dbReference type="AlphaFoldDB" id="A0A8J4UX37"/>
<reference evidence="3" key="1">
    <citation type="submission" date="2020-01" db="EMBL/GenBank/DDBJ databases">
        <title>Development of genomics and gene disruption for Polysphondylium violaceum indicates a role for the polyketide synthase stlB in stalk morphogenesis.</title>
        <authorList>
            <person name="Narita B."/>
            <person name="Kawabe Y."/>
            <person name="Kin K."/>
            <person name="Saito T."/>
            <person name="Gibbs R."/>
            <person name="Kuspa A."/>
            <person name="Muzny D."/>
            <person name="Queller D."/>
            <person name="Richards S."/>
            <person name="Strassman J."/>
            <person name="Sucgang R."/>
            <person name="Worley K."/>
            <person name="Schaap P."/>
        </authorList>
    </citation>
    <scope>NUCLEOTIDE SEQUENCE</scope>
    <source>
        <strain evidence="3">QSvi11</strain>
    </source>
</reference>
<organism evidence="3 4">
    <name type="scientific">Polysphondylium violaceum</name>
    <dbReference type="NCBI Taxonomy" id="133409"/>
    <lineage>
        <taxon>Eukaryota</taxon>
        <taxon>Amoebozoa</taxon>
        <taxon>Evosea</taxon>
        <taxon>Eumycetozoa</taxon>
        <taxon>Dictyostelia</taxon>
        <taxon>Dictyosteliales</taxon>
        <taxon>Dictyosteliaceae</taxon>
        <taxon>Polysphondylium</taxon>
    </lineage>
</organism>
<feature type="region of interest" description="Disordered" evidence="1">
    <location>
        <begin position="1"/>
        <end position="26"/>
    </location>
</feature>
<sequence>MSQDNQEYSSVGSEEFEPIQNTTAIKKPTAAARPNYELLEPLAAGPVLALIRHAFPVKYTKLMWITFNITLAGAFCHGAYVLNKSFKNFADDDPEINQ</sequence>
<proteinExistence type="predicted"/>
<gene>
    <name evidence="3" type="ORF">CYY_008673</name>
</gene>
<name>A0A8J4UX37_9MYCE</name>
<keyword evidence="2" id="KW-1133">Transmembrane helix</keyword>
<feature type="transmembrane region" description="Helical" evidence="2">
    <location>
        <begin position="62"/>
        <end position="82"/>
    </location>
</feature>
<dbReference type="Proteomes" id="UP000695562">
    <property type="component" value="Unassembled WGS sequence"/>
</dbReference>
<dbReference type="OrthoDB" id="15596at2759"/>
<keyword evidence="2" id="KW-0472">Membrane</keyword>
<evidence type="ECO:0000313" key="4">
    <source>
        <dbReference type="Proteomes" id="UP000695562"/>
    </source>
</evidence>
<evidence type="ECO:0000256" key="1">
    <source>
        <dbReference type="SAM" id="MobiDB-lite"/>
    </source>
</evidence>
<comment type="caution">
    <text evidence="3">The sequence shown here is derived from an EMBL/GenBank/DDBJ whole genome shotgun (WGS) entry which is preliminary data.</text>
</comment>